<gene>
    <name evidence="1" type="ORF">TNCV_1529861</name>
</gene>
<name>A0A8X6VGF8_TRICX</name>
<dbReference type="AlphaFoldDB" id="A0A8X6VGF8"/>
<organism evidence="1 2">
    <name type="scientific">Trichonephila clavipes</name>
    <name type="common">Golden silk orbweaver</name>
    <name type="synonym">Nephila clavipes</name>
    <dbReference type="NCBI Taxonomy" id="2585209"/>
    <lineage>
        <taxon>Eukaryota</taxon>
        <taxon>Metazoa</taxon>
        <taxon>Ecdysozoa</taxon>
        <taxon>Arthropoda</taxon>
        <taxon>Chelicerata</taxon>
        <taxon>Arachnida</taxon>
        <taxon>Araneae</taxon>
        <taxon>Araneomorphae</taxon>
        <taxon>Entelegynae</taxon>
        <taxon>Araneoidea</taxon>
        <taxon>Nephilidae</taxon>
        <taxon>Trichonephila</taxon>
    </lineage>
</organism>
<reference evidence="1" key="1">
    <citation type="submission" date="2020-08" db="EMBL/GenBank/DDBJ databases">
        <title>Multicomponent nature underlies the extraordinary mechanical properties of spider dragline silk.</title>
        <authorList>
            <person name="Kono N."/>
            <person name="Nakamura H."/>
            <person name="Mori M."/>
            <person name="Yoshida Y."/>
            <person name="Ohtoshi R."/>
            <person name="Malay A.D."/>
            <person name="Moran D.A.P."/>
            <person name="Tomita M."/>
            <person name="Numata K."/>
            <person name="Arakawa K."/>
        </authorList>
    </citation>
    <scope>NUCLEOTIDE SEQUENCE</scope>
</reference>
<keyword evidence="2" id="KW-1185">Reference proteome</keyword>
<accession>A0A8X6VGF8</accession>
<evidence type="ECO:0000313" key="1">
    <source>
        <dbReference type="EMBL" id="GFY11794.1"/>
    </source>
</evidence>
<dbReference type="Proteomes" id="UP000887159">
    <property type="component" value="Unassembled WGS sequence"/>
</dbReference>
<proteinExistence type="predicted"/>
<dbReference type="EMBL" id="BMAU01021308">
    <property type="protein sequence ID" value="GFY11794.1"/>
    <property type="molecule type" value="Genomic_DNA"/>
</dbReference>
<sequence length="132" mass="14261">MSDQSFIPTNLGRIDEDMIPLGHGISQLDHILCMRGMEAESSGYDVCERGDHERSLRGFPMDFLCPSQGLGKGAFPPLSSDYIRLVGGGGFLTVSKVTGAMTGDKISQYLGVPVCIETRLSYPQKEAVFSAV</sequence>
<protein>
    <submittedName>
        <fullName evidence="1">Uncharacterized protein</fullName>
    </submittedName>
</protein>
<comment type="caution">
    <text evidence="1">The sequence shown here is derived from an EMBL/GenBank/DDBJ whole genome shotgun (WGS) entry which is preliminary data.</text>
</comment>
<evidence type="ECO:0000313" key="2">
    <source>
        <dbReference type="Proteomes" id="UP000887159"/>
    </source>
</evidence>